<accession>A0A3P6TL93</accession>
<dbReference type="GO" id="GO:0000812">
    <property type="term" value="C:Swr1 complex"/>
    <property type="evidence" value="ECO:0007669"/>
    <property type="project" value="TreeGrafter"/>
</dbReference>
<evidence type="ECO:0000256" key="1">
    <source>
        <dbReference type="SAM" id="MobiDB-lite"/>
    </source>
</evidence>
<gene>
    <name evidence="2" type="ORF">ASIM_LOCUS18947</name>
</gene>
<name>A0A3P6TL93_ANISI</name>
<dbReference type="GO" id="GO:0003682">
    <property type="term" value="F:chromatin binding"/>
    <property type="evidence" value="ECO:0007669"/>
    <property type="project" value="TreeGrafter"/>
</dbReference>
<feature type="compositionally biased region" description="Low complexity" evidence="1">
    <location>
        <begin position="221"/>
        <end position="243"/>
    </location>
</feature>
<dbReference type="EMBL" id="UYRR01036339">
    <property type="protein sequence ID" value="VDK66798.1"/>
    <property type="molecule type" value="Genomic_DNA"/>
</dbReference>
<feature type="region of interest" description="Disordered" evidence="1">
    <location>
        <begin position="181"/>
        <end position="265"/>
    </location>
</feature>
<sequence>MYYDRCGDLWYEHEVMCESRLPALIHELHRPRPLTTTVPIASQSAPNVAPYAHQASSLSSAAIHQQHPTSFGMAAAAAAAGLSAAHQPTQLLQSLPVTAHRHQSSLMPNESSLLGTTAQNTILSSNIPIGANSAISQSSMVPSSLRGDMRGSCMLSAQSMTLSGQHEQHQQRERMMKTIPQTGVTSGSPYLDTSNLLRPATPSRIPNSVDDAIDSVRKSAQKSSSSFGSMSRSYGGSSRSLFSDGRSIKSDLRRPLTPPPRENEAIDYEGPEWLITEDFALILAVAHEQHFSYHLNSAKPGHTINWDFVSRLMMRYTSFYRSPRQCSIHYQLVVQPREEGRTMALDPVTKKSRKVPVSSVELSEDSCALVVISYN</sequence>
<protein>
    <recommendedName>
        <fullName evidence="4">Myb-like domain-containing protein</fullName>
    </recommendedName>
</protein>
<dbReference type="AlphaFoldDB" id="A0A3P6TL93"/>
<dbReference type="OrthoDB" id="372624at2759"/>
<evidence type="ECO:0000313" key="2">
    <source>
        <dbReference type="EMBL" id="VDK66798.1"/>
    </source>
</evidence>
<evidence type="ECO:0000313" key="3">
    <source>
        <dbReference type="Proteomes" id="UP000267096"/>
    </source>
</evidence>
<dbReference type="Proteomes" id="UP000267096">
    <property type="component" value="Unassembled WGS sequence"/>
</dbReference>
<feature type="compositionally biased region" description="Polar residues" evidence="1">
    <location>
        <begin position="181"/>
        <end position="196"/>
    </location>
</feature>
<dbReference type="PANTHER" id="PTHR46459:SF1">
    <property type="entry name" value="E1A-BINDING PROTEIN P400"/>
    <property type="match status" value="1"/>
</dbReference>
<reference evidence="2 3" key="1">
    <citation type="submission" date="2018-11" db="EMBL/GenBank/DDBJ databases">
        <authorList>
            <consortium name="Pathogen Informatics"/>
        </authorList>
    </citation>
    <scope>NUCLEOTIDE SEQUENCE [LARGE SCALE GENOMIC DNA]</scope>
</reference>
<organism evidence="2 3">
    <name type="scientific">Anisakis simplex</name>
    <name type="common">Herring worm</name>
    <dbReference type="NCBI Taxonomy" id="6269"/>
    <lineage>
        <taxon>Eukaryota</taxon>
        <taxon>Metazoa</taxon>
        <taxon>Ecdysozoa</taxon>
        <taxon>Nematoda</taxon>
        <taxon>Chromadorea</taxon>
        <taxon>Rhabditida</taxon>
        <taxon>Spirurina</taxon>
        <taxon>Ascaridomorpha</taxon>
        <taxon>Ascaridoidea</taxon>
        <taxon>Anisakidae</taxon>
        <taxon>Anisakis</taxon>
        <taxon>Anisakis simplex complex</taxon>
    </lineage>
</organism>
<keyword evidence="3" id="KW-1185">Reference proteome</keyword>
<evidence type="ECO:0008006" key="4">
    <source>
        <dbReference type="Google" id="ProtNLM"/>
    </source>
</evidence>
<dbReference type="GO" id="GO:0006281">
    <property type="term" value="P:DNA repair"/>
    <property type="evidence" value="ECO:0007669"/>
    <property type="project" value="TreeGrafter"/>
</dbReference>
<dbReference type="GO" id="GO:0035267">
    <property type="term" value="C:NuA4 histone acetyltransferase complex"/>
    <property type="evidence" value="ECO:0007669"/>
    <property type="project" value="TreeGrafter"/>
</dbReference>
<dbReference type="PANTHER" id="PTHR46459">
    <property type="entry name" value="E1A-BINDING PROTEIN P400-RELATED"/>
    <property type="match status" value="1"/>
</dbReference>
<proteinExistence type="predicted"/>